<dbReference type="Proteomes" id="UP000217790">
    <property type="component" value="Unassembled WGS sequence"/>
</dbReference>
<sequence length="91" mass="10298">MVNPVDLTNCRSHQSYYTALSRSASAEGTILLPDFTDLNLTSFDPKEIQGGSSGHLKQEFRELELLDHITLMLYEATLSMKVHGDHRYDLI</sequence>
<dbReference type="InParanoid" id="A0A2H3DT12"/>
<dbReference type="AlphaFoldDB" id="A0A2H3DT12"/>
<feature type="non-terminal residue" evidence="1">
    <location>
        <position position="91"/>
    </location>
</feature>
<evidence type="ECO:0000313" key="1">
    <source>
        <dbReference type="EMBL" id="PBK98369.1"/>
    </source>
</evidence>
<reference evidence="2" key="1">
    <citation type="journal article" date="2017" name="Nat. Ecol. Evol.">
        <title>Genome expansion and lineage-specific genetic innovations in the forest pathogenic fungi Armillaria.</title>
        <authorList>
            <person name="Sipos G."/>
            <person name="Prasanna A.N."/>
            <person name="Walter M.C."/>
            <person name="O'Connor E."/>
            <person name="Balint B."/>
            <person name="Krizsan K."/>
            <person name="Kiss B."/>
            <person name="Hess J."/>
            <person name="Varga T."/>
            <person name="Slot J."/>
            <person name="Riley R."/>
            <person name="Boka B."/>
            <person name="Rigling D."/>
            <person name="Barry K."/>
            <person name="Lee J."/>
            <person name="Mihaltcheva S."/>
            <person name="LaButti K."/>
            <person name="Lipzen A."/>
            <person name="Waldron R."/>
            <person name="Moloney N.M."/>
            <person name="Sperisen C."/>
            <person name="Kredics L."/>
            <person name="Vagvoelgyi C."/>
            <person name="Patrignani A."/>
            <person name="Fitzpatrick D."/>
            <person name="Nagy I."/>
            <person name="Doyle S."/>
            <person name="Anderson J.B."/>
            <person name="Grigoriev I.V."/>
            <person name="Gueldener U."/>
            <person name="Muensterkoetter M."/>
            <person name="Nagy L.G."/>
        </authorList>
    </citation>
    <scope>NUCLEOTIDE SEQUENCE [LARGE SCALE GENOMIC DNA]</scope>
    <source>
        <strain evidence="2">Ar21-2</strain>
    </source>
</reference>
<proteinExistence type="predicted"/>
<protein>
    <submittedName>
        <fullName evidence="1">Uncharacterized protein</fullName>
    </submittedName>
</protein>
<gene>
    <name evidence="1" type="ORF">ARMGADRAFT_960009</name>
</gene>
<dbReference type="OrthoDB" id="3247165at2759"/>
<keyword evidence="2" id="KW-1185">Reference proteome</keyword>
<evidence type="ECO:0000313" key="2">
    <source>
        <dbReference type="Proteomes" id="UP000217790"/>
    </source>
</evidence>
<accession>A0A2H3DT12</accession>
<dbReference type="EMBL" id="KZ293648">
    <property type="protein sequence ID" value="PBK98369.1"/>
    <property type="molecule type" value="Genomic_DNA"/>
</dbReference>
<name>A0A2H3DT12_ARMGA</name>
<organism evidence="1 2">
    <name type="scientific">Armillaria gallica</name>
    <name type="common">Bulbous honey fungus</name>
    <name type="synonym">Armillaria bulbosa</name>
    <dbReference type="NCBI Taxonomy" id="47427"/>
    <lineage>
        <taxon>Eukaryota</taxon>
        <taxon>Fungi</taxon>
        <taxon>Dikarya</taxon>
        <taxon>Basidiomycota</taxon>
        <taxon>Agaricomycotina</taxon>
        <taxon>Agaricomycetes</taxon>
        <taxon>Agaricomycetidae</taxon>
        <taxon>Agaricales</taxon>
        <taxon>Marasmiineae</taxon>
        <taxon>Physalacriaceae</taxon>
        <taxon>Armillaria</taxon>
    </lineage>
</organism>